<dbReference type="AlphaFoldDB" id="A0AAW0DSU1"/>
<sequence length="710" mass="76428">MSTDLENTYNAIATVSTGQQTNEDGWMTMWCSTNWGDLLQPAPLSIALLGSVIVIAAASDDFSLANADDSVQYQWKYITRPGSFKACLMQMVSDGYTAFGTAHNSMMRIQNLVGQLPEAIRTAVNTVVNGTPQEINAFLPGQIQSALTLVQTCATVAKEGEQGFSDICNLASELIVACTNQVGTTEQKAEAYNAQLQILEERRKSEEALVAAAKEITDMMKKSFADAESDFDNAVHHIPEGWDLVRMDAVDSLKHLAVSAGGALLSLAGIKGIAIKGREASSQNPGTSNKPPVQSAQATQDAIALITDPAAREAQRVLTLVNALKLLVVGGPNGGPDWDKIRGNASVQSDLLPALWFRADDVCLGKWKRTATTTITSIIQIAGTTQSADITVLDKFNTTINQLIASLQKLVTKANLILQQTGAVASNFSVATSRESSKAEMNSNAAVDQIRVNLEASQMAYHNATDQLLNAKEEISKTVAALTSLNLTSKGLRTMLPVLKQAVGAFTSLQAQFAQITQFFESLVSLLKDFIQPSTTSWIVALQNPTMLAGVSISDFTRQLIYTQMMVPLRVGILSQKVAATYLDVSTRYILPAQRNVGSMMQFSTDSSDAAKAALKANLDTAQQGLQKQTSDANTYIQNLIAADQKTFTDGVSKRLTDIQTALQPVLPEIAQPVPKEILDVMSAYVQQITEKRGEAADENPMFSISIDAE</sequence>
<organism evidence="2 3">
    <name type="scientific">Paramarasmius palmivorus</name>
    <dbReference type="NCBI Taxonomy" id="297713"/>
    <lineage>
        <taxon>Eukaryota</taxon>
        <taxon>Fungi</taxon>
        <taxon>Dikarya</taxon>
        <taxon>Basidiomycota</taxon>
        <taxon>Agaricomycotina</taxon>
        <taxon>Agaricomycetes</taxon>
        <taxon>Agaricomycetidae</taxon>
        <taxon>Agaricales</taxon>
        <taxon>Marasmiineae</taxon>
        <taxon>Marasmiaceae</taxon>
        <taxon>Paramarasmius</taxon>
    </lineage>
</organism>
<dbReference type="PANTHER" id="PTHR33488:SF2">
    <property type="entry name" value="EARLY ENDOSOME ANTIGEN 1-LIKE"/>
    <property type="match status" value="1"/>
</dbReference>
<gene>
    <name evidence="2" type="ORF">VNI00_003190</name>
</gene>
<comment type="caution">
    <text evidence="2">The sequence shown here is derived from an EMBL/GenBank/DDBJ whole genome shotgun (WGS) entry which is preliminary data.</text>
</comment>
<evidence type="ECO:0000256" key="1">
    <source>
        <dbReference type="SAM" id="Coils"/>
    </source>
</evidence>
<protein>
    <submittedName>
        <fullName evidence="2">Uncharacterized protein</fullName>
    </submittedName>
</protein>
<evidence type="ECO:0000313" key="3">
    <source>
        <dbReference type="Proteomes" id="UP001383192"/>
    </source>
</evidence>
<proteinExistence type="predicted"/>
<accession>A0AAW0DSU1</accession>
<feature type="coiled-coil region" evidence="1">
    <location>
        <begin position="182"/>
        <end position="216"/>
    </location>
</feature>
<keyword evidence="3" id="KW-1185">Reference proteome</keyword>
<dbReference type="PANTHER" id="PTHR33488">
    <property type="entry name" value="ZGC:162509"/>
    <property type="match status" value="1"/>
</dbReference>
<dbReference type="EMBL" id="JAYKXP010000008">
    <property type="protein sequence ID" value="KAK7054727.1"/>
    <property type="molecule type" value="Genomic_DNA"/>
</dbReference>
<keyword evidence="1" id="KW-0175">Coiled coil</keyword>
<evidence type="ECO:0000313" key="2">
    <source>
        <dbReference type="EMBL" id="KAK7054727.1"/>
    </source>
</evidence>
<name>A0AAW0DSU1_9AGAR</name>
<dbReference type="Proteomes" id="UP001383192">
    <property type="component" value="Unassembled WGS sequence"/>
</dbReference>
<reference evidence="2 3" key="1">
    <citation type="submission" date="2024-01" db="EMBL/GenBank/DDBJ databases">
        <title>A draft genome for a cacao thread blight-causing isolate of Paramarasmius palmivorus.</title>
        <authorList>
            <person name="Baruah I.K."/>
            <person name="Bukari Y."/>
            <person name="Amoako-Attah I."/>
            <person name="Meinhardt L.W."/>
            <person name="Bailey B.A."/>
            <person name="Cohen S.P."/>
        </authorList>
    </citation>
    <scope>NUCLEOTIDE SEQUENCE [LARGE SCALE GENOMIC DNA]</scope>
    <source>
        <strain evidence="2 3">GH-12</strain>
    </source>
</reference>